<name>A0ABW7YL67_9ACTN</name>
<dbReference type="PIRSF" id="PIRSF000707">
    <property type="entry name" value="Hygromycin-B_kinase"/>
    <property type="match status" value="1"/>
</dbReference>
<dbReference type="InterPro" id="IPR016259">
    <property type="entry name" value="Hygromycin-B_Kinase"/>
</dbReference>
<gene>
    <name evidence="2" type="ORF">ACIBG2_04665</name>
</gene>
<dbReference type="Pfam" id="PF01636">
    <property type="entry name" value="APH"/>
    <property type="match status" value="1"/>
</dbReference>
<dbReference type="InterPro" id="IPR011009">
    <property type="entry name" value="Kinase-like_dom_sf"/>
</dbReference>
<dbReference type="EMBL" id="JBITGY010000001">
    <property type="protein sequence ID" value="MFI6496650.1"/>
    <property type="molecule type" value="Genomic_DNA"/>
</dbReference>
<dbReference type="PANTHER" id="PTHR21310">
    <property type="entry name" value="AMINOGLYCOSIDE PHOSPHOTRANSFERASE-RELATED-RELATED"/>
    <property type="match status" value="1"/>
</dbReference>
<keyword evidence="3" id="KW-1185">Reference proteome</keyword>
<comment type="caution">
    <text evidence="2">The sequence shown here is derived from an EMBL/GenBank/DDBJ whole genome shotgun (WGS) entry which is preliminary data.</text>
</comment>
<dbReference type="InterPro" id="IPR051678">
    <property type="entry name" value="AGP_Transferase"/>
</dbReference>
<dbReference type="InterPro" id="IPR002575">
    <property type="entry name" value="Aminoglycoside_PTrfase"/>
</dbReference>
<dbReference type="EC" id="2.7.1.-" evidence="2"/>
<sequence length="247" mass="26908">MIVKLYAGPAQRRAVREGVALTALTEYASVPFHVPELVAFGPLPLSDVLAVVLGDLGDLTLRRAMETGSPSRGAALGTLGRLLAAFHRVPYPHRPSARPRLSGQVSALQRQLPESLRKATRTVLDQVILTGDDLPPVWCHGDLHLDNVLLTPNGETQDVSLIDFEQITFAPAEYDLAQTIVTADALDPAQRDLVLAGYGSAASADVLTGLITFQVLRGWHWAAVHEKRDIDLWRSRLHRVLTPKGMP</sequence>
<dbReference type="Proteomes" id="UP001612741">
    <property type="component" value="Unassembled WGS sequence"/>
</dbReference>
<protein>
    <submittedName>
        <fullName evidence="2">Aminoglycoside phosphotransferase family protein</fullName>
        <ecNumber evidence="2">2.7.1.-</ecNumber>
    </submittedName>
</protein>
<reference evidence="2 3" key="1">
    <citation type="submission" date="2024-10" db="EMBL/GenBank/DDBJ databases">
        <title>The Natural Products Discovery Center: Release of the First 8490 Sequenced Strains for Exploring Actinobacteria Biosynthetic Diversity.</title>
        <authorList>
            <person name="Kalkreuter E."/>
            <person name="Kautsar S.A."/>
            <person name="Yang D."/>
            <person name="Bader C.D."/>
            <person name="Teijaro C.N."/>
            <person name="Fluegel L."/>
            <person name="Davis C.M."/>
            <person name="Simpson J.R."/>
            <person name="Lauterbach L."/>
            <person name="Steele A.D."/>
            <person name="Gui C."/>
            <person name="Meng S."/>
            <person name="Li G."/>
            <person name="Viehrig K."/>
            <person name="Ye F."/>
            <person name="Su P."/>
            <person name="Kiefer A.F."/>
            <person name="Nichols A."/>
            <person name="Cepeda A.J."/>
            <person name="Yan W."/>
            <person name="Fan B."/>
            <person name="Jiang Y."/>
            <person name="Adhikari A."/>
            <person name="Zheng C.-J."/>
            <person name="Schuster L."/>
            <person name="Cowan T.M."/>
            <person name="Smanski M.J."/>
            <person name="Chevrette M.G."/>
            <person name="De Carvalho L.P.S."/>
            <person name="Shen B."/>
        </authorList>
    </citation>
    <scope>NUCLEOTIDE SEQUENCE [LARGE SCALE GENOMIC DNA]</scope>
    <source>
        <strain evidence="2 3">NPDC050545</strain>
    </source>
</reference>
<evidence type="ECO:0000313" key="3">
    <source>
        <dbReference type="Proteomes" id="UP001612741"/>
    </source>
</evidence>
<dbReference type="GO" id="GO:0016740">
    <property type="term" value="F:transferase activity"/>
    <property type="evidence" value="ECO:0007669"/>
    <property type="project" value="UniProtKB-KW"/>
</dbReference>
<keyword evidence="2" id="KW-0808">Transferase</keyword>
<proteinExistence type="predicted"/>
<dbReference type="Gene3D" id="3.90.1200.10">
    <property type="match status" value="1"/>
</dbReference>
<dbReference type="SUPFAM" id="SSF56112">
    <property type="entry name" value="Protein kinase-like (PK-like)"/>
    <property type="match status" value="1"/>
</dbReference>
<evidence type="ECO:0000259" key="1">
    <source>
        <dbReference type="Pfam" id="PF01636"/>
    </source>
</evidence>
<dbReference type="RefSeq" id="WP_397078892.1">
    <property type="nucleotide sequence ID" value="NZ_JBITGY010000001.1"/>
</dbReference>
<feature type="domain" description="Aminoglycoside phosphotransferase" evidence="1">
    <location>
        <begin position="1"/>
        <end position="201"/>
    </location>
</feature>
<organism evidence="2 3">
    <name type="scientific">Nonomuraea typhae</name>
    <dbReference type="NCBI Taxonomy" id="2603600"/>
    <lineage>
        <taxon>Bacteria</taxon>
        <taxon>Bacillati</taxon>
        <taxon>Actinomycetota</taxon>
        <taxon>Actinomycetes</taxon>
        <taxon>Streptosporangiales</taxon>
        <taxon>Streptosporangiaceae</taxon>
        <taxon>Nonomuraea</taxon>
    </lineage>
</organism>
<accession>A0ABW7YL67</accession>
<evidence type="ECO:0000313" key="2">
    <source>
        <dbReference type="EMBL" id="MFI6496650.1"/>
    </source>
</evidence>